<dbReference type="GO" id="GO:0006508">
    <property type="term" value="P:proteolysis"/>
    <property type="evidence" value="ECO:0007669"/>
    <property type="project" value="UniProtKB-KW"/>
</dbReference>
<dbReference type="InterPro" id="IPR008969">
    <property type="entry name" value="CarboxyPept-like_regulatory"/>
</dbReference>
<evidence type="ECO:0000256" key="3">
    <source>
        <dbReference type="ARBA" id="ARBA00022801"/>
    </source>
</evidence>
<evidence type="ECO:0000259" key="7">
    <source>
        <dbReference type="Pfam" id="PF01345"/>
    </source>
</evidence>
<feature type="domain" description="DUF11" evidence="7">
    <location>
        <begin position="1856"/>
        <end position="1949"/>
    </location>
</feature>
<dbReference type="Gene3D" id="2.60.40.1120">
    <property type="entry name" value="Carboxypeptidase-like, regulatory domain"/>
    <property type="match status" value="2"/>
</dbReference>
<dbReference type="InterPro" id="IPR023828">
    <property type="entry name" value="Peptidase_S8_Ser-AS"/>
</dbReference>
<dbReference type="NCBIfam" id="TIGR01451">
    <property type="entry name" value="B_ant_repeat"/>
    <property type="match status" value="1"/>
</dbReference>
<sequence length="2112" mass="225823">MVFIPRGQALRILILTAIVLLFAVGFQRSQTAMARNSVLAPATADLARETTQADGDKQLDQLLWDTWQSLPTEIRQKVDPRILAELRGQIWPTHLLGSSPAGARPPQPPEQTRFLVYMAQQPDAASLTGGVFASQVDQRSALYASLLAETRAAQAEVTASLQDLQAQAAVTSYQPFFIANVLAVEGNLAALIALAQRPDVARIVANYPVHSLGQPALSPPQEASTVDLSDANWNIELVGADRVWNELGIRGEGVVVATIDSGVNFQHPALTQRYRGYRSFQSFEHNYNWFDPDGNLYPNGNLGASRSRIPYDCDDLSSHGTHTMGTLVGDGGTEGTQVGMAPGARWIAVPALCSGDSSISDDITMLKAFQWLLCPTDLSGDLSTADCGKAPDVISNSWGSANPVNEVFRPIIRTLRAAGIAPVFAAGNPEAGPGSIGTPANAPEAIAVGATDRNDQLAGFSGQGPSFYEGEQKPEFTAPGVDVRSSVFGQEYAEYSGTSMAAPHVAGLFALLISADLQDGFRDFNVDELEYLVAATALDLGAPGPDDLYGYGRIQSEPAVRWALSAGDLRGTVRDGAQGTGVAGATVTGIRIDGQVHFSGQTDAAGAYSLTVPAGLYNLTVNAWGYEPATFERQAVISSTLSLADFRLTALPRAELRGQVRRGGEPVVGATVSVVEAPAVQATTDAAGQYSLSLPVGTHTLLAQAQGAKPARQEVAVPAEGTTRDFELKAAPSILLVNADAFSGWFSGWPVTTLFRWALDRTGYTYDQWSIQYLNQQDTFVREDGSVGYGIPSLNTLTNYDVVIWVHSGCSAWFFGCFGGGSPASIGAESVLAAYLDQGGRLILSGQDIGFWDAFSSFYQNYLRAAFVQDMAAQEGESLQGAGFLDGLSPKLTNASLYGYANGILGFWPDSVTPRTPIAGDAYPILTYANGDGAALAIAPCDASYRAVYFAMGYENIGPRGKERDPAIAEILSRSIEWTLSPRPDYRLDFSPSALQAVTAPGSTRTYQLQLINAGSQALTVQLSLTGHQWPTRLHQNGQEITGPLSIAPCTSARIMIQVDVPAEAANGAQDVASLVVDATNLPQQVIPLTTTSFAAWRDEAPMPRNRYDLALAAPNPGRYLYALGGIEQESDVASPDVHRFDVCTRSWEQMNPMPEPLHGAGVATLDNAIYVIGGYRSEVSEAEPWGETFSRHVYRYDPTSDSWSQENDLPMPLAYPAVATAQGKIYVFGGLTPDGATNHTLEYDPQTRSWTVKAPIPGGSRSEAGAARLGNLIYLIGNSTDSSRVDVYNPVADAWSSAPALRRGRQHPVVAAAADGFLYVAGGTDALGNPVPGVERFQPGMDSWQSISDLLDSNRWGAGMAYARGRLFLVGGRKSVVSVESLRLKSDFCLSNLAPAVNLVAPASHITMTLTLYASRTDIHQVRAEVPLPDGVTFTGFQPAVAGAQYLADEHRVEWQGSIPGDAVPVQVTFGIDLLPGQWVEGDYVTLEATFQGDNASFQDRATVLIAVPNLGASSKSVTPVRVLGGDTLTYRLDLVTNRPVAGTVTVRDPLPPNVHYVPDSLQVSNGSGRYLADTHTLEWTGEVIPDPDAYFNTSERFEWGDSLGRGAVDKVTFQWVDIQGSGTSLGGGDDFYVCGVPIGFPFPFFGVQQREFCVSTNGFVYFNAFAFPPLNTPCPLPHPMNGMDGLIAAAWGDLVVDDAIYYQTFGQAPERYLVVQWRGVRPFGIDGSAPGEFQLILHEDGSITFNVLQAGAIDGGFTATGLEDYSGSQGVNYACNQAGSLRDELAVRFIPPGVGQGKATAQLTFAATVEDSPAVNQVITNTAHIIHAESIIQRSAFATLNPLDLGTSSASREKEAVTASDVNTYRFVLRNNGLKAASNARLENRLPESLAYLPDTLSCSSGSCQVQGDTVTWTGEVAPGTPVTIAYDARLRTSYPDGTVIVNQAELDDGHSTRYLLSTSVRVRRSELGISTFSFLPAIREPGQSVTLLVHVRNQGSIATNARVTLPAIPGLTYDPASVVCGTGTCSFVNGQVEWTGVSEPRSLIPIRVTAAVSADLPYGTRLEPQVEIVDLDWQLTYRPQAQLWIARSYFIPFISGPDGGELYLPFVGG</sequence>
<dbReference type="InterPro" id="IPR000209">
    <property type="entry name" value="Peptidase_S8/S53_dom"/>
</dbReference>
<evidence type="ECO:0000256" key="2">
    <source>
        <dbReference type="ARBA" id="ARBA00022670"/>
    </source>
</evidence>
<organism evidence="8 9">
    <name type="scientific">Litorilinea aerophila</name>
    <dbReference type="NCBI Taxonomy" id="1204385"/>
    <lineage>
        <taxon>Bacteria</taxon>
        <taxon>Bacillati</taxon>
        <taxon>Chloroflexota</taxon>
        <taxon>Caldilineae</taxon>
        <taxon>Caldilineales</taxon>
        <taxon>Caldilineaceae</taxon>
        <taxon>Litorilinea</taxon>
    </lineage>
</organism>
<dbReference type="InterPro" id="IPR015500">
    <property type="entry name" value="Peptidase_S8_subtilisin-rel"/>
</dbReference>
<dbReference type="OrthoDB" id="9798386at2"/>
<dbReference type="InterPro" id="IPR001434">
    <property type="entry name" value="OmcB-like_DUF11"/>
</dbReference>
<dbReference type="Proteomes" id="UP000317371">
    <property type="component" value="Unassembled WGS sequence"/>
</dbReference>
<proteinExistence type="inferred from homology"/>
<dbReference type="PROSITE" id="PS00138">
    <property type="entry name" value="SUBTILASE_SER"/>
    <property type="match status" value="1"/>
</dbReference>
<accession>A0A540VHE9</accession>
<keyword evidence="4 5" id="KW-0720">Serine protease</keyword>
<feature type="active site" description="Charge relay system" evidence="5">
    <location>
        <position position="260"/>
    </location>
</feature>
<dbReference type="Pfam" id="PF00082">
    <property type="entry name" value="Peptidase_S8"/>
    <property type="match status" value="1"/>
</dbReference>
<dbReference type="Pfam" id="PF13620">
    <property type="entry name" value="CarboxypepD_reg"/>
    <property type="match status" value="2"/>
</dbReference>
<dbReference type="Pfam" id="PF24681">
    <property type="entry name" value="Kelch_KLHDC2_KLHL20_DRC7"/>
    <property type="match status" value="1"/>
</dbReference>
<feature type="domain" description="Peptidase S8/S53" evidence="6">
    <location>
        <begin position="251"/>
        <end position="552"/>
    </location>
</feature>
<evidence type="ECO:0000313" key="9">
    <source>
        <dbReference type="Proteomes" id="UP000317371"/>
    </source>
</evidence>
<dbReference type="SMART" id="SM00612">
    <property type="entry name" value="Kelch"/>
    <property type="match status" value="5"/>
</dbReference>
<dbReference type="GO" id="GO:0004252">
    <property type="term" value="F:serine-type endopeptidase activity"/>
    <property type="evidence" value="ECO:0007669"/>
    <property type="project" value="UniProtKB-UniRule"/>
</dbReference>
<evidence type="ECO:0000313" key="8">
    <source>
        <dbReference type="EMBL" id="TQE96196.1"/>
    </source>
</evidence>
<keyword evidence="3 5" id="KW-0378">Hydrolase</keyword>
<dbReference type="PROSITE" id="PS51892">
    <property type="entry name" value="SUBTILASE"/>
    <property type="match status" value="1"/>
</dbReference>
<dbReference type="SUPFAM" id="SSF52743">
    <property type="entry name" value="Subtilisin-like"/>
    <property type="match status" value="1"/>
</dbReference>
<evidence type="ECO:0000259" key="6">
    <source>
        <dbReference type="Pfam" id="PF00082"/>
    </source>
</evidence>
<dbReference type="Gene3D" id="3.40.50.200">
    <property type="entry name" value="Peptidase S8/S53 domain"/>
    <property type="match status" value="1"/>
</dbReference>
<gene>
    <name evidence="8" type="ORF">FKZ61_08950</name>
</gene>
<dbReference type="Pfam" id="PF01345">
    <property type="entry name" value="DUF11"/>
    <property type="match status" value="1"/>
</dbReference>
<evidence type="ECO:0000256" key="1">
    <source>
        <dbReference type="ARBA" id="ARBA00011073"/>
    </source>
</evidence>
<dbReference type="RefSeq" id="WP_141609749.1">
    <property type="nucleotide sequence ID" value="NZ_VIGC02000009.1"/>
</dbReference>
<dbReference type="InParanoid" id="A0A540VHE9"/>
<dbReference type="PRINTS" id="PR00723">
    <property type="entry name" value="SUBTILISIN"/>
</dbReference>
<dbReference type="InterPro" id="IPR051048">
    <property type="entry name" value="Peptidase_S8/S53_subtilisin"/>
</dbReference>
<keyword evidence="2 5" id="KW-0645">Protease</keyword>
<dbReference type="PANTHER" id="PTHR43399">
    <property type="entry name" value="SUBTILISIN-RELATED"/>
    <property type="match status" value="1"/>
</dbReference>
<protein>
    <submittedName>
        <fullName evidence="8">S8 family serine peptidase</fullName>
    </submittedName>
</protein>
<feature type="active site" description="Charge relay system" evidence="5">
    <location>
        <position position="499"/>
    </location>
</feature>
<dbReference type="InterPro" id="IPR015915">
    <property type="entry name" value="Kelch-typ_b-propeller"/>
</dbReference>
<evidence type="ECO:0000256" key="5">
    <source>
        <dbReference type="PROSITE-ProRule" id="PRU01240"/>
    </source>
</evidence>
<dbReference type="InterPro" id="IPR006652">
    <property type="entry name" value="Kelch_1"/>
</dbReference>
<keyword evidence="9" id="KW-1185">Reference proteome</keyword>
<dbReference type="InterPro" id="IPR047589">
    <property type="entry name" value="DUF11_rpt"/>
</dbReference>
<feature type="active site" description="Charge relay system" evidence="5">
    <location>
        <position position="319"/>
    </location>
</feature>
<comment type="caution">
    <text evidence="8">The sequence shown here is derived from an EMBL/GenBank/DDBJ whole genome shotgun (WGS) entry which is preliminary data.</text>
</comment>
<dbReference type="InterPro" id="IPR036852">
    <property type="entry name" value="Peptidase_S8/S53_dom_sf"/>
</dbReference>
<evidence type="ECO:0000256" key="4">
    <source>
        <dbReference type="ARBA" id="ARBA00022825"/>
    </source>
</evidence>
<dbReference type="Gene3D" id="2.120.10.80">
    <property type="entry name" value="Kelch-type beta propeller"/>
    <property type="match status" value="2"/>
</dbReference>
<dbReference type="EMBL" id="VIGC01000009">
    <property type="protein sequence ID" value="TQE96196.1"/>
    <property type="molecule type" value="Genomic_DNA"/>
</dbReference>
<dbReference type="PANTHER" id="PTHR43399:SF4">
    <property type="entry name" value="CELL WALL-ASSOCIATED PROTEASE"/>
    <property type="match status" value="1"/>
</dbReference>
<name>A0A540VHE9_9CHLR</name>
<dbReference type="SUPFAM" id="SSF117281">
    <property type="entry name" value="Kelch motif"/>
    <property type="match status" value="2"/>
</dbReference>
<reference evidence="8 9" key="1">
    <citation type="submission" date="2019-06" db="EMBL/GenBank/DDBJ databases">
        <title>Genome sequence of Litorilinea aerophila BAA-2444.</title>
        <authorList>
            <person name="Maclea K.S."/>
            <person name="Maurais E.G."/>
            <person name="Iannazzi L.C."/>
        </authorList>
    </citation>
    <scope>NUCLEOTIDE SEQUENCE [LARGE SCALE GENOMIC DNA]</scope>
    <source>
        <strain evidence="8 9">ATCC BAA-2444</strain>
    </source>
</reference>
<dbReference type="SUPFAM" id="SSF49464">
    <property type="entry name" value="Carboxypeptidase regulatory domain-like"/>
    <property type="match status" value="2"/>
</dbReference>
<comment type="similarity">
    <text evidence="1 5">Belongs to the peptidase S8 family.</text>
</comment>